<name>A0ABQ0EAF5_9BACT</name>
<dbReference type="Proteomes" id="UP001628192">
    <property type="component" value="Unassembled WGS sequence"/>
</dbReference>
<organism evidence="1 2">
    <name type="scientific">Desulfovibrio falkowii</name>
    <dbReference type="NCBI Taxonomy" id="3136602"/>
    <lineage>
        <taxon>Bacteria</taxon>
        <taxon>Pseudomonadati</taxon>
        <taxon>Thermodesulfobacteriota</taxon>
        <taxon>Desulfovibrionia</taxon>
        <taxon>Desulfovibrionales</taxon>
        <taxon>Desulfovibrionaceae</taxon>
        <taxon>Desulfovibrio</taxon>
    </lineage>
</organism>
<evidence type="ECO:0000313" key="1">
    <source>
        <dbReference type="EMBL" id="GAB1254557.1"/>
    </source>
</evidence>
<sequence>MSTPCPTLAEIQTAFSAELQAALASLVAAGSVSIVPPMQDFEADAKRIMAISSLNTDRVQRAELGGRGALGVRSGVFQVNLSALKGTPQNKHWDAAQTVENHFAQYSAAPLVLASGGGIYCDFPYTMNAGTTPDKRIALLVTISWQTWVSN</sequence>
<comment type="caution">
    <text evidence="1">The sequence shown here is derived from an EMBL/GenBank/DDBJ whole genome shotgun (WGS) entry which is preliminary data.</text>
</comment>
<protein>
    <recommendedName>
        <fullName evidence="3">Virion structural protein</fullName>
    </recommendedName>
</protein>
<dbReference type="EMBL" id="BAAFSG010000001">
    <property type="protein sequence ID" value="GAB1254557.1"/>
    <property type="molecule type" value="Genomic_DNA"/>
</dbReference>
<proteinExistence type="predicted"/>
<accession>A0ABQ0EAF5</accession>
<keyword evidence="2" id="KW-1185">Reference proteome</keyword>
<gene>
    <name evidence="1" type="ORF">Defa_20440</name>
</gene>
<evidence type="ECO:0000313" key="2">
    <source>
        <dbReference type="Proteomes" id="UP001628192"/>
    </source>
</evidence>
<dbReference type="Gene3D" id="3.30.2000.20">
    <property type="match status" value="1"/>
</dbReference>
<evidence type="ECO:0008006" key="3">
    <source>
        <dbReference type="Google" id="ProtNLM"/>
    </source>
</evidence>
<dbReference type="RefSeq" id="WP_407844813.1">
    <property type="nucleotide sequence ID" value="NZ_BAAFSG010000001.1"/>
</dbReference>
<reference evidence="1 2" key="1">
    <citation type="journal article" date="2025" name="Int. J. Syst. Evol. Microbiol.">
        <title>Desulfovibrio falkowii sp. nov., Porphyromonas miyakawae sp. nov., Mediterraneibacter flintii sp. nov. and Owariibacterium komagatae gen. nov., sp. nov., isolated from human faeces.</title>
        <authorList>
            <person name="Hamaguchi T."/>
            <person name="Ohara M."/>
            <person name="Hisatomi A."/>
            <person name="Sekiguchi K."/>
            <person name="Takeda J.I."/>
            <person name="Ueyama J."/>
            <person name="Ito M."/>
            <person name="Nishiwaki H."/>
            <person name="Ogi T."/>
            <person name="Hirayama M."/>
            <person name="Ohkuma M."/>
            <person name="Sakamoto M."/>
            <person name="Ohno K."/>
        </authorList>
    </citation>
    <scope>NUCLEOTIDE SEQUENCE [LARGE SCALE GENOMIC DNA]</scope>
    <source>
        <strain evidence="1 2">13CB8C</strain>
    </source>
</reference>